<sequence length="1177" mass="127183">MSQTTLGDRLEDTGSDTIAQASRSEVATPTISGHGFAKVSQDSLGGTNNIQEGLGNLNRWSQSTASSKGSPGNIGRRSHSRASLGDDRGSPRDQASPASTVNLKGSVGYKNESSLGETSTASKNAELLKLQLPEIGISPTLSTGIIDSSSWRADSMPSGPTPISNSLFQDPWSADGSASDTVETTGRSDSVNSLLELSSQHVHEGEYLFDVSSSTPPDSKPNNDRRKRGHAQKAMLSKALQKANTAVLLDNAANFEGAMEAYNDACQLLQLVMLRSSGGEDEKMKLQEIRDTYMIRVTELERMDFSFGEADSKALPQRPLSQESYSEMFQPTEGAPDGMFLHRNDPGEMASGQIPPRRQSLLPSALDGEVQSTTSATMPTPKNDTIFQETAWRESKTEKLTLPPDSAHAPETLDEDEALTSNSRYSELSLLSAHARDIYESTSWLDTIDESGASSPTSMRSKASSVYLRQRRSHRLSHGTEAEFDAALDAAVEAAYDEGLEPAMENDAKDSDDDIVANARRNVALAKQRVREAEREAEFAMTRGRELRRLQEQSLFENSNGIDSDYLDEEAEEEERLLEEMTRGYVMDDFEFDLQSKSALPRQSDSSSFSGRTWGSSAASNATTAAATAAALSPLAEDSVLPVVDTKVEQKDSSSPDHTQVPSLPTKSSFEPALGPGVRARRMSGQNPTELKIETNSHTEPTSDISTLDQPSDQFRPPPLPKDEPQTSFQSQSDSTSGLTADIPLKMRIEGGDEATESIIDDSNVPESLSDVAQREDNRASRIPSPTRLIGKVPSAPDSLSKINSSLKPFRARNVSGPVPDSTAHSPDTPSSSAFPVLDIQKGTATAAVPILPTPTGASFAPNGLPSGGLYLFDSHIHSPTSLGSPNLMAANAPLPLEPCPESFLLRPFWLMRCIYQTVAHPRGGYLTTKLFIPRDIWRVKNVKLKAVEEKVSNCDLLTAALLKLAKVDTYDADAVLEEMQSLESVLDQVQASLSKKISSEVGVQGTMPLFKASQTTEDSTTVEVPAAKTSSGQSKSYLSSWRKLRSKNSGIGAATSLPSAKEPTGKENLTIGSLPMTPIPGSQPTRNTSQLQFNGPNSNYMGALARLCDAVQVLDQIAQQVEDPGLKHSSPTLVGLELSTRHAAEFFGFYICRFVLNDVGMMLDKFIKRGSEWVLI</sequence>
<evidence type="ECO:0000256" key="1">
    <source>
        <dbReference type="SAM" id="Coils"/>
    </source>
</evidence>
<feature type="coiled-coil region" evidence="1">
    <location>
        <begin position="516"/>
        <end position="550"/>
    </location>
</feature>
<comment type="caution">
    <text evidence="4">The sequence shown here is derived from an EMBL/GenBank/DDBJ whole genome shotgun (WGS) entry which is preliminary data.</text>
</comment>
<feature type="compositionally biased region" description="Polar residues" evidence="2">
    <location>
        <begin position="698"/>
        <end position="713"/>
    </location>
</feature>
<dbReference type="Proteomes" id="UP001194746">
    <property type="component" value="Unassembled WGS sequence"/>
</dbReference>
<reference evidence="4" key="2">
    <citation type="submission" date="2020-02" db="EMBL/GenBank/DDBJ databases">
        <authorList>
            <person name="Gilchrist C.L.M."/>
            <person name="Chooi Y.-H."/>
        </authorList>
    </citation>
    <scope>NUCLEOTIDE SEQUENCE</scope>
    <source>
        <strain evidence="4">MST-FP2251</strain>
    </source>
</reference>
<name>A0AAD4CBK3_ASPNN</name>
<dbReference type="Pfam" id="PF04212">
    <property type="entry name" value="MIT"/>
    <property type="match status" value="1"/>
</dbReference>
<evidence type="ECO:0000256" key="2">
    <source>
        <dbReference type="SAM" id="MobiDB-lite"/>
    </source>
</evidence>
<evidence type="ECO:0000313" key="5">
    <source>
        <dbReference type="Proteomes" id="UP001194746"/>
    </source>
</evidence>
<dbReference type="PANTHER" id="PTHR37327:SF1">
    <property type="entry name" value="MICROTUBULE INTERACTING AND TRANSPORT DOMAIN-CONTAINING PROTEIN"/>
    <property type="match status" value="1"/>
</dbReference>
<dbReference type="InterPro" id="IPR036181">
    <property type="entry name" value="MIT_dom_sf"/>
</dbReference>
<feature type="compositionally biased region" description="Low complexity" evidence="2">
    <location>
        <begin position="604"/>
        <end position="616"/>
    </location>
</feature>
<feature type="compositionally biased region" description="Polar residues" evidence="2">
    <location>
        <begin position="176"/>
        <end position="189"/>
    </location>
</feature>
<gene>
    <name evidence="4" type="ORF">FE257_003442</name>
</gene>
<feature type="region of interest" description="Disordered" evidence="2">
    <location>
        <begin position="597"/>
        <end position="616"/>
    </location>
</feature>
<feature type="region of interest" description="Disordered" evidence="2">
    <location>
        <begin position="647"/>
        <end position="834"/>
    </location>
</feature>
<feature type="region of interest" description="Disordered" evidence="2">
    <location>
        <begin position="152"/>
        <end position="189"/>
    </location>
</feature>
<feature type="compositionally biased region" description="Polar residues" evidence="2">
    <location>
        <begin position="656"/>
        <end position="669"/>
    </location>
</feature>
<organism evidence="4 5">
    <name type="scientific">Aspergillus nanangensis</name>
    <dbReference type="NCBI Taxonomy" id="2582783"/>
    <lineage>
        <taxon>Eukaryota</taxon>
        <taxon>Fungi</taxon>
        <taxon>Dikarya</taxon>
        <taxon>Ascomycota</taxon>
        <taxon>Pezizomycotina</taxon>
        <taxon>Eurotiomycetes</taxon>
        <taxon>Eurotiomycetidae</taxon>
        <taxon>Eurotiales</taxon>
        <taxon>Aspergillaceae</taxon>
        <taxon>Aspergillus</taxon>
        <taxon>Aspergillus subgen. Circumdati</taxon>
    </lineage>
</organism>
<dbReference type="EMBL" id="VCAU01000164">
    <property type="protein sequence ID" value="KAF9883444.1"/>
    <property type="molecule type" value="Genomic_DNA"/>
</dbReference>
<dbReference type="InterPro" id="IPR007330">
    <property type="entry name" value="MIT_dom"/>
</dbReference>
<dbReference type="Gene3D" id="1.20.58.80">
    <property type="entry name" value="Phosphotransferase system, lactose/cellobiose-type IIA subunit"/>
    <property type="match status" value="1"/>
</dbReference>
<feature type="compositionally biased region" description="Polar residues" evidence="2">
    <location>
        <begin position="58"/>
        <end position="70"/>
    </location>
</feature>
<reference evidence="4" key="1">
    <citation type="journal article" date="2019" name="Beilstein J. Org. Chem.">
        <title>Nanangenines: drimane sesquiterpenoids as the dominant metabolite cohort of a novel Australian fungus, Aspergillus nanangensis.</title>
        <authorList>
            <person name="Lacey H.J."/>
            <person name="Gilchrist C.L.M."/>
            <person name="Crombie A."/>
            <person name="Kalaitzis J.A."/>
            <person name="Vuong D."/>
            <person name="Rutledge P.J."/>
            <person name="Turner P."/>
            <person name="Pitt J.I."/>
            <person name="Lacey E."/>
            <person name="Chooi Y.H."/>
            <person name="Piggott A.M."/>
        </authorList>
    </citation>
    <scope>NUCLEOTIDE SEQUENCE</scope>
    <source>
        <strain evidence="4">MST-FP2251</strain>
    </source>
</reference>
<feature type="region of interest" description="Disordered" evidence="2">
    <location>
        <begin position="398"/>
        <end position="420"/>
    </location>
</feature>
<keyword evidence="5" id="KW-1185">Reference proteome</keyword>
<protein>
    <recommendedName>
        <fullName evidence="3">MIT domain-containing protein</fullName>
    </recommendedName>
</protein>
<dbReference type="AlphaFoldDB" id="A0AAD4CBK3"/>
<feature type="domain" description="MIT" evidence="3">
    <location>
        <begin position="236"/>
        <end position="301"/>
    </location>
</feature>
<feature type="compositionally biased region" description="Polar residues" evidence="2">
    <location>
        <begin position="40"/>
        <end position="51"/>
    </location>
</feature>
<evidence type="ECO:0000259" key="3">
    <source>
        <dbReference type="Pfam" id="PF04212"/>
    </source>
</evidence>
<feature type="compositionally biased region" description="Polar residues" evidence="2">
    <location>
        <begin position="15"/>
        <end position="31"/>
    </location>
</feature>
<evidence type="ECO:0000313" key="4">
    <source>
        <dbReference type="EMBL" id="KAF9883444.1"/>
    </source>
</evidence>
<feature type="compositionally biased region" description="Low complexity" evidence="2">
    <location>
        <begin position="726"/>
        <end position="737"/>
    </location>
</feature>
<dbReference type="SUPFAM" id="SSF116846">
    <property type="entry name" value="MIT domain"/>
    <property type="match status" value="1"/>
</dbReference>
<feature type="region of interest" description="Disordered" evidence="2">
    <location>
        <begin position="1"/>
        <end position="117"/>
    </location>
</feature>
<accession>A0AAD4CBK3</accession>
<keyword evidence="1" id="KW-0175">Coiled coil</keyword>
<dbReference type="PANTHER" id="PTHR37327">
    <property type="entry name" value="CHROMOSOME 1, WHOLE GENOME SHOTGUN SEQUENCE"/>
    <property type="match status" value="1"/>
</dbReference>
<feature type="compositionally biased region" description="Polar residues" evidence="2">
    <location>
        <begin position="823"/>
        <end position="834"/>
    </location>
</feature>
<proteinExistence type="predicted"/>
<feature type="region of interest" description="Disordered" evidence="2">
    <location>
        <begin position="208"/>
        <end position="231"/>
    </location>
</feature>